<dbReference type="FunFam" id="1.10.10.60:FF:000060">
    <property type="entry name" value="MYB transcription factor"/>
    <property type="match status" value="1"/>
</dbReference>
<dbReference type="GO" id="GO:0000981">
    <property type="term" value="F:DNA-binding transcription factor activity, RNA polymerase II-specific"/>
    <property type="evidence" value="ECO:0000318"/>
    <property type="project" value="GO_Central"/>
</dbReference>
<dbReference type="CDD" id="cd00167">
    <property type="entry name" value="SANT"/>
    <property type="match status" value="1"/>
</dbReference>
<feature type="compositionally biased region" description="Basic and acidic residues" evidence="7">
    <location>
        <begin position="420"/>
        <end position="448"/>
    </location>
</feature>
<dbReference type="GO" id="GO:0005634">
    <property type="term" value="C:nucleus"/>
    <property type="evidence" value="ECO:0000318"/>
    <property type="project" value="GO_Central"/>
</dbReference>
<dbReference type="InterPro" id="IPR050560">
    <property type="entry name" value="MYB_TF"/>
</dbReference>
<gene>
    <name evidence="11" type="ORF">MIMGU_mgv1a006317mg</name>
</gene>
<evidence type="ECO:0000256" key="6">
    <source>
        <dbReference type="ARBA" id="ARBA00023242"/>
    </source>
</evidence>
<keyword evidence="6" id="KW-0539">Nucleus</keyword>
<feature type="domain" description="HTH myb-type" evidence="10">
    <location>
        <begin position="27"/>
        <end position="82"/>
    </location>
</feature>
<evidence type="ECO:0000256" key="5">
    <source>
        <dbReference type="ARBA" id="ARBA00023163"/>
    </source>
</evidence>
<keyword evidence="4" id="KW-0238">DNA-binding</keyword>
<keyword evidence="12" id="KW-1185">Reference proteome</keyword>
<dbReference type="GO" id="GO:0006355">
    <property type="term" value="P:regulation of DNA-templated transcription"/>
    <property type="evidence" value="ECO:0000318"/>
    <property type="project" value="GO_Central"/>
</dbReference>
<dbReference type="AlphaFoldDB" id="A0A022PUC5"/>
<evidence type="ECO:0000256" key="8">
    <source>
        <dbReference type="SAM" id="Phobius"/>
    </source>
</evidence>
<dbReference type="eggNOG" id="KOG0048">
    <property type="taxonomic scope" value="Eukaryota"/>
</dbReference>
<dbReference type="GO" id="GO:0000978">
    <property type="term" value="F:RNA polymerase II cis-regulatory region sequence-specific DNA binding"/>
    <property type="evidence" value="ECO:0000318"/>
    <property type="project" value="GO_Central"/>
</dbReference>
<keyword evidence="5" id="KW-0804">Transcription</keyword>
<evidence type="ECO:0000256" key="2">
    <source>
        <dbReference type="ARBA" id="ARBA00022737"/>
    </source>
</evidence>
<dbReference type="Pfam" id="PF00249">
    <property type="entry name" value="Myb_DNA-binding"/>
    <property type="match status" value="1"/>
</dbReference>
<dbReference type="PROSITE" id="PS51294">
    <property type="entry name" value="HTH_MYB"/>
    <property type="match status" value="1"/>
</dbReference>
<reference evidence="11 12" key="1">
    <citation type="journal article" date="2013" name="Proc. Natl. Acad. Sci. U.S.A.">
        <title>Fine-scale variation in meiotic recombination in Mimulus inferred from population shotgun sequencing.</title>
        <authorList>
            <person name="Hellsten U."/>
            <person name="Wright K.M."/>
            <person name="Jenkins J."/>
            <person name="Shu S."/>
            <person name="Yuan Y."/>
            <person name="Wessler S.R."/>
            <person name="Schmutz J."/>
            <person name="Willis J.H."/>
            <person name="Rokhsar D.S."/>
        </authorList>
    </citation>
    <scope>NUCLEOTIDE SEQUENCE [LARGE SCALE GENOMIC DNA]</scope>
    <source>
        <strain evidence="12">cv. DUN x IM62</strain>
    </source>
</reference>
<feature type="region of interest" description="Disordered" evidence="7">
    <location>
        <begin position="215"/>
        <end position="239"/>
    </location>
</feature>
<proteinExistence type="predicted"/>
<dbReference type="InterPro" id="IPR001005">
    <property type="entry name" value="SANT/Myb"/>
</dbReference>
<evidence type="ECO:0000256" key="1">
    <source>
        <dbReference type="ARBA" id="ARBA00004123"/>
    </source>
</evidence>
<sequence>MTEEEMREVEGQVVVEAMAVEGGVEEAKGKIRGPWSDQEDAILSALVGKFGARNWSLIARGIPGRSGKSCRLRWCNQLDPCVMRKPFTGYFFVKRRVGFLWVFIFALFLLCLRYLGLISIVLFSLVLSLVLIKILDSMLLGIVLGSEFGLFALFDVGSEGIFIQVWWCLKIAHNGKLGSYFFLVYYAKVFAKRSSTPLTVQMLPNISIDWTKASSEDTLSGGGPRNSFKPSEEVETRSVSINHPKNPEYETLQIGGPSTSALEIDEVGLIEDLEKKYEEDKTQTCVPKQNPSVSRPIAKVGGFDIYNSCSDESTFSGAVLPITGSMIRPSKMDLGICKKFLDVGASCDGDRIIPLQCGYGCCSNSTTHSSRSSLLGPEFVDYEETPSFSSHELTSAAADLNNMAWIRSGLENSRNAKRQKGSEDKTTSNRDSDKVGDLCKENQADISI</sequence>
<keyword evidence="8" id="KW-0812">Transmembrane</keyword>
<dbReference type="SUPFAM" id="SSF46689">
    <property type="entry name" value="Homeodomain-like"/>
    <property type="match status" value="1"/>
</dbReference>
<keyword evidence="8" id="KW-0472">Membrane</keyword>
<dbReference type="Proteomes" id="UP000030748">
    <property type="component" value="Unassembled WGS sequence"/>
</dbReference>
<organism evidence="11 12">
    <name type="scientific">Erythranthe guttata</name>
    <name type="common">Yellow monkey flower</name>
    <name type="synonym">Mimulus guttatus</name>
    <dbReference type="NCBI Taxonomy" id="4155"/>
    <lineage>
        <taxon>Eukaryota</taxon>
        <taxon>Viridiplantae</taxon>
        <taxon>Streptophyta</taxon>
        <taxon>Embryophyta</taxon>
        <taxon>Tracheophyta</taxon>
        <taxon>Spermatophyta</taxon>
        <taxon>Magnoliopsida</taxon>
        <taxon>eudicotyledons</taxon>
        <taxon>Gunneridae</taxon>
        <taxon>Pentapetalae</taxon>
        <taxon>asterids</taxon>
        <taxon>lamiids</taxon>
        <taxon>Lamiales</taxon>
        <taxon>Phrymaceae</taxon>
        <taxon>Erythranthe</taxon>
    </lineage>
</organism>
<keyword evidence="8" id="KW-1133">Transmembrane helix</keyword>
<dbReference type="InterPro" id="IPR009057">
    <property type="entry name" value="Homeodomain-like_sf"/>
</dbReference>
<feature type="transmembrane region" description="Helical" evidence="8">
    <location>
        <begin position="99"/>
        <end position="132"/>
    </location>
</feature>
<evidence type="ECO:0000259" key="10">
    <source>
        <dbReference type="PROSITE" id="PS51294"/>
    </source>
</evidence>
<dbReference type="PROSITE" id="PS50090">
    <property type="entry name" value="MYB_LIKE"/>
    <property type="match status" value="1"/>
</dbReference>
<keyword evidence="3" id="KW-0805">Transcription regulation</keyword>
<dbReference type="EMBL" id="KI632289">
    <property type="protein sequence ID" value="EYU19967.1"/>
    <property type="molecule type" value="Genomic_DNA"/>
</dbReference>
<feature type="region of interest" description="Disordered" evidence="7">
    <location>
        <begin position="411"/>
        <end position="448"/>
    </location>
</feature>
<evidence type="ECO:0000313" key="12">
    <source>
        <dbReference type="Proteomes" id="UP000030748"/>
    </source>
</evidence>
<dbReference type="Gene3D" id="1.10.10.60">
    <property type="entry name" value="Homeodomain-like"/>
    <property type="match status" value="1"/>
</dbReference>
<comment type="subcellular location">
    <subcellularLocation>
        <location evidence="1">Nucleus</location>
    </subcellularLocation>
</comment>
<feature type="domain" description="Myb-like" evidence="9">
    <location>
        <begin position="32"/>
        <end position="78"/>
    </location>
</feature>
<dbReference type="STRING" id="4155.A0A022PUC5"/>
<protein>
    <submittedName>
        <fullName evidence="11">Uncharacterized protein</fullName>
    </submittedName>
</protein>
<dbReference type="PANTHER" id="PTHR45614:SF25">
    <property type="entry name" value="MYB PROTEIN"/>
    <property type="match status" value="1"/>
</dbReference>
<evidence type="ECO:0000259" key="9">
    <source>
        <dbReference type="PROSITE" id="PS50090"/>
    </source>
</evidence>
<dbReference type="PANTHER" id="PTHR45614">
    <property type="entry name" value="MYB PROTEIN-RELATED"/>
    <property type="match status" value="1"/>
</dbReference>
<evidence type="ECO:0000256" key="4">
    <source>
        <dbReference type="ARBA" id="ARBA00023125"/>
    </source>
</evidence>
<evidence type="ECO:0000256" key="3">
    <source>
        <dbReference type="ARBA" id="ARBA00023015"/>
    </source>
</evidence>
<evidence type="ECO:0000256" key="7">
    <source>
        <dbReference type="SAM" id="MobiDB-lite"/>
    </source>
</evidence>
<dbReference type="InterPro" id="IPR017930">
    <property type="entry name" value="Myb_dom"/>
</dbReference>
<accession>A0A022PUC5</accession>
<name>A0A022PUC5_ERYGU</name>
<dbReference type="SMART" id="SM00717">
    <property type="entry name" value="SANT"/>
    <property type="match status" value="1"/>
</dbReference>
<keyword evidence="2" id="KW-0677">Repeat</keyword>
<evidence type="ECO:0000313" key="11">
    <source>
        <dbReference type="EMBL" id="EYU19967.1"/>
    </source>
</evidence>